<dbReference type="AlphaFoldDB" id="A0A7V7TV83"/>
<dbReference type="EMBL" id="VZDO01000017">
    <property type="protein sequence ID" value="KAB0677364.1"/>
    <property type="molecule type" value="Genomic_DNA"/>
</dbReference>
<proteinExistence type="predicted"/>
<dbReference type="Proteomes" id="UP000432089">
    <property type="component" value="Unassembled WGS sequence"/>
</dbReference>
<dbReference type="InterPro" id="IPR052956">
    <property type="entry name" value="Mesenchyme-surface_protein"/>
</dbReference>
<evidence type="ECO:0000256" key="1">
    <source>
        <dbReference type="SAM" id="MobiDB-lite"/>
    </source>
</evidence>
<feature type="compositionally biased region" description="Polar residues" evidence="1">
    <location>
        <begin position="45"/>
        <end position="55"/>
    </location>
</feature>
<dbReference type="SUPFAM" id="SSF63829">
    <property type="entry name" value="Calcium-dependent phosphotriesterase"/>
    <property type="match status" value="1"/>
</dbReference>
<dbReference type="Gene3D" id="2.130.10.10">
    <property type="entry name" value="YVTN repeat-like/Quinoprotein amine dehydrogenase"/>
    <property type="match status" value="1"/>
</dbReference>
<reference evidence="3 4" key="1">
    <citation type="submission" date="2019-09" db="EMBL/GenBank/DDBJ databases">
        <title>YIM 132180 draft genome.</title>
        <authorList>
            <person name="Zhang K."/>
        </authorList>
    </citation>
    <scope>NUCLEOTIDE SEQUENCE [LARGE SCALE GENOMIC DNA]</scope>
    <source>
        <strain evidence="3 4">YIM 132180</strain>
    </source>
</reference>
<evidence type="ECO:0000313" key="4">
    <source>
        <dbReference type="Proteomes" id="UP000432089"/>
    </source>
</evidence>
<dbReference type="PANTHER" id="PTHR46928:SF1">
    <property type="entry name" value="MESENCHYME-SPECIFIC CELL SURFACE GLYCOPROTEIN"/>
    <property type="match status" value="1"/>
</dbReference>
<organism evidence="3 4">
    <name type="scientific">Plantimonas leprariae</name>
    <dbReference type="NCBI Taxonomy" id="2615207"/>
    <lineage>
        <taxon>Bacteria</taxon>
        <taxon>Pseudomonadati</taxon>
        <taxon>Pseudomonadota</taxon>
        <taxon>Alphaproteobacteria</taxon>
        <taxon>Hyphomicrobiales</taxon>
        <taxon>Aurantimonadaceae</taxon>
        <taxon>Plantimonas</taxon>
    </lineage>
</organism>
<accession>A0A7V7TV83</accession>
<keyword evidence="4" id="KW-1185">Reference proteome</keyword>
<feature type="domain" description="Phytase-like" evidence="2">
    <location>
        <begin position="530"/>
        <end position="793"/>
    </location>
</feature>
<protein>
    <submittedName>
        <fullName evidence="3">Alkaline phosphatase</fullName>
    </submittedName>
</protein>
<dbReference type="SUPFAM" id="SSF50969">
    <property type="entry name" value="YVTN repeat-like/Quinoprotein amine dehydrogenase"/>
    <property type="match status" value="1"/>
</dbReference>
<evidence type="ECO:0000313" key="3">
    <source>
        <dbReference type="EMBL" id="KAB0677364.1"/>
    </source>
</evidence>
<feature type="region of interest" description="Disordered" evidence="1">
    <location>
        <begin position="36"/>
        <end position="83"/>
    </location>
</feature>
<dbReference type="Pfam" id="PF13449">
    <property type="entry name" value="Phytase-like"/>
    <property type="match status" value="1"/>
</dbReference>
<dbReference type="InterPro" id="IPR015943">
    <property type="entry name" value="WD40/YVTN_repeat-like_dom_sf"/>
</dbReference>
<sequence length="814" mass="85969">MRCPDRAHQFLRFHLGRRQTAQRFCDAFQIRGRHTRPRRCHRSVTNRLRVSQSSRRPGAPPLSSCRYRRLLGSGPPESHRRSRPLAARTILPLALALLASSALAAAAEPVFNRVASFPVAANLPKDKGPSATTSAEIIAASEDGRTLVYSDSPLGGIGFVDIAEPKAPKAGGFLDMGGEPTSVAVLGPRALVAVNTGKAKANPSGKLATVDIATKRVEETCDLGGQPDSVAISPDRSLAAVAIENERDEEVNDGAIPQMPAGYLVVLPLKDGAPDCSGLKKVDLTGLSDVAGDDPEPEFVSINARNEIAVTLQENNAVAIVDGATGKVTGHFSAGSVALDGVDAEDDGKLSFTDGVEARPREPDTVKWLGTDRLVVANEGDWKGGTRGFTIFGRDGTVAWESGPAFEMEAAKAGHYPDKRSDAKGIEPEGLEVATFGDETLIFVLAERGSVVGVYRDTGAAPEFLQLLPSGVSPEGGVAIPSRNLFATANEADLGEDGAARSHVMIYERAEGAPAYPQIVSGTKDGHPIGWGALSGLAVDPSDENRLHAVSDSFYGKAPTIFTIDASAKPARITDAITVTDEGKPAAKLDLEGIANDGEGGFWLASEGDPKKEVPHRILHVDAKGAITETVDFPKALLESQTRFGAEGIAMAPDGKLWIAVQLPWKDDAKNRTKLLAYDPKTKDWGAVGYPLETAAGEGGWVGLSEIAIHGDHAYLIERDNRIGQAAKLKQITRVALSELKPAPLGSELPVVRKEVVRDLLPDLRSTGGYVVDKIEGLAIAPSGKAYVATDNDGTDDSSGETMFFALDGLAPKG</sequence>
<name>A0A7V7TV83_9HYPH</name>
<evidence type="ECO:0000259" key="2">
    <source>
        <dbReference type="Pfam" id="PF13449"/>
    </source>
</evidence>
<dbReference type="InterPro" id="IPR027372">
    <property type="entry name" value="Phytase-like_dom"/>
</dbReference>
<comment type="caution">
    <text evidence="3">The sequence shown here is derived from an EMBL/GenBank/DDBJ whole genome shotgun (WGS) entry which is preliminary data.</text>
</comment>
<dbReference type="PANTHER" id="PTHR46928">
    <property type="entry name" value="MESENCHYME-SPECIFIC CELL SURFACE GLYCOPROTEIN"/>
    <property type="match status" value="1"/>
</dbReference>
<dbReference type="InterPro" id="IPR011044">
    <property type="entry name" value="Quino_amine_DH_bsu"/>
</dbReference>
<gene>
    <name evidence="3" type="ORF">F6X38_18405</name>
</gene>